<protein>
    <submittedName>
        <fullName evidence="1">Uncharacterized protein</fullName>
    </submittedName>
</protein>
<proteinExistence type="predicted"/>
<accession>A0A8X6SAL4</accession>
<dbReference type="EMBL" id="BMAU01021276">
    <property type="protein sequence ID" value="GFY07710.1"/>
    <property type="molecule type" value="Genomic_DNA"/>
</dbReference>
<sequence length="98" mass="11162">MKPSGGVAAYRASTPQVWSLNPVWGKINSAFHPIKNRLNSKTSSTACVSVPSSAFEISNWFIIKDFIVTHDIRKIHTLDLSFITDEYSDEPRNQHWRD</sequence>
<name>A0A8X6SAL4_TRICX</name>
<comment type="caution">
    <text evidence="1">The sequence shown here is derived from an EMBL/GenBank/DDBJ whole genome shotgun (WGS) entry which is preliminary data.</text>
</comment>
<gene>
    <name evidence="1" type="ORF">TNCV_4095801</name>
</gene>
<keyword evidence="2" id="KW-1185">Reference proteome</keyword>
<dbReference type="AlphaFoldDB" id="A0A8X6SAL4"/>
<dbReference type="Proteomes" id="UP000887159">
    <property type="component" value="Unassembled WGS sequence"/>
</dbReference>
<evidence type="ECO:0000313" key="1">
    <source>
        <dbReference type="EMBL" id="GFY07710.1"/>
    </source>
</evidence>
<organism evidence="1 2">
    <name type="scientific">Trichonephila clavipes</name>
    <name type="common">Golden silk orbweaver</name>
    <name type="synonym">Nephila clavipes</name>
    <dbReference type="NCBI Taxonomy" id="2585209"/>
    <lineage>
        <taxon>Eukaryota</taxon>
        <taxon>Metazoa</taxon>
        <taxon>Ecdysozoa</taxon>
        <taxon>Arthropoda</taxon>
        <taxon>Chelicerata</taxon>
        <taxon>Arachnida</taxon>
        <taxon>Araneae</taxon>
        <taxon>Araneomorphae</taxon>
        <taxon>Entelegynae</taxon>
        <taxon>Araneoidea</taxon>
        <taxon>Nephilidae</taxon>
        <taxon>Trichonephila</taxon>
    </lineage>
</organism>
<evidence type="ECO:0000313" key="2">
    <source>
        <dbReference type="Proteomes" id="UP000887159"/>
    </source>
</evidence>
<reference evidence="1" key="1">
    <citation type="submission" date="2020-08" db="EMBL/GenBank/DDBJ databases">
        <title>Multicomponent nature underlies the extraordinary mechanical properties of spider dragline silk.</title>
        <authorList>
            <person name="Kono N."/>
            <person name="Nakamura H."/>
            <person name="Mori M."/>
            <person name="Yoshida Y."/>
            <person name="Ohtoshi R."/>
            <person name="Malay A.D."/>
            <person name="Moran D.A.P."/>
            <person name="Tomita M."/>
            <person name="Numata K."/>
            <person name="Arakawa K."/>
        </authorList>
    </citation>
    <scope>NUCLEOTIDE SEQUENCE</scope>
</reference>